<reference evidence="1 2" key="1">
    <citation type="submission" date="2022-12" db="EMBL/GenBank/DDBJ databases">
        <title>Chromosome-level genome assembly of true bugs.</title>
        <authorList>
            <person name="Ma L."/>
            <person name="Li H."/>
        </authorList>
    </citation>
    <scope>NUCLEOTIDE SEQUENCE [LARGE SCALE GENOMIC DNA]</scope>
    <source>
        <strain evidence="1">Lab_2022b</strain>
    </source>
</reference>
<evidence type="ECO:0000313" key="1">
    <source>
        <dbReference type="EMBL" id="KAK9511381.1"/>
    </source>
</evidence>
<proteinExistence type="predicted"/>
<gene>
    <name evidence="1" type="ORF">O3M35_000046</name>
</gene>
<protein>
    <submittedName>
        <fullName evidence="1">Uncharacterized protein</fullName>
    </submittedName>
</protein>
<sequence length="357" mass="42044">MQNYHVNKTSLSKLSANTGCRCTDCSGQCHIISNQPEQAAAWRKCAACMKNKYRTVRVIPRDHQDLMTECVRLKPDPNEEELIHKKHWERIVDDVSKDVQRELQRMPSKLYQYSESTKQRIVNERAEYNLYMKSRSAGVCPVRNDFIDVDNVDPLLYRFIDTKLWYKPEGKIETSNAEVRCMLDEGTSFKRFINSYLLMVKQGYCAGANRIETLELLYKYYKKMNTDVPSDLLRLKKLRDIKVQDRINETPMTSFARTLRSLSKLFKRSIWRRERFNKQIKKKFNISDETLRLAEYKGAVTFVEEDKTEAKTLKRLRSDYRSSKTGDDYIKELKLALIKKTAQGRLDKANGREKRAR</sequence>
<dbReference type="Proteomes" id="UP001461498">
    <property type="component" value="Unassembled WGS sequence"/>
</dbReference>
<dbReference type="EMBL" id="JAPXFL010000001">
    <property type="protein sequence ID" value="KAK9511381.1"/>
    <property type="molecule type" value="Genomic_DNA"/>
</dbReference>
<keyword evidence="2" id="KW-1185">Reference proteome</keyword>
<organism evidence="1 2">
    <name type="scientific">Rhynocoris fuscipes</name>
    <dbReference type="NCBI Taxonomy" id="488301"/>
    <lineage>
        <taxon>Eukaryota</taxon>
        <taxon>Metazoa</taxon>
        <taxon>Ecdysozoa</taxon>
        <taxon>Arthropoda</taxon>
        <taxon>Hexapoda</taxon>
        <taxon>Insecta</taxon>
        <taxon>Pterygota</taxon>
        <taxon>Neoptera</taxon>
        <taxon>Paraneoptera</taxon>
        <taxon>Hemiptera</taxon>
        <taxon>Heteroptera</taxon>
        <taxon>Panheteroptera</taxon>
        <taxon>Cimicomorpha</taxon>
        <taxon>Reduviidae</taxon>
        <taxon>Harpactorinae</taxon>
        <taxon>Harpactorini</taxon>
        <taxon>Rhynocoris</taxon>
    </lineage>
</organism>
<evidence type="ECO:0000313" key="2">
    <source>
        <dbReference type="Proteomes" id="UP001461498"/>
    </source>
</evidence>
<comment type="caution">
    <text evidence="1">The sequence shown here is derived from an EMBL/GenBank/DDBJ whole genome shotgun (WGS) entry which is preliminary data.</text>
</comment>
<dbReference type="AlphaFoldDB" id="A0AAW1DKR7"/>
<accession>A0AAW1DKR7</accession>
<name>A0AAW1DKR7_9HEMI</name>